<keyword evidence="3" id="KW-1185">Reference proteome</keyword>
<accession>A0A6B8M4C6</accession>
<name>A0A6B8M4C6_9HYPH</name>
<dbReference type="KEGG" id="mpar:F7D14_06865"/>
<dbReference type="RefSeq" id="WP_026016414.1">
    <property type="nucleotide sequence ID" value="NZ_CP044331.1"/>
</dbReference>
<organism evidence="2 3">
    <name type="scientific">Methylocystis parvus</name>
    <dbReference type="NCBI Taxonomy" id="134"/>
    <lineage>
        <taxon>Bacteria</taxon>
        <taxon>Pseudomonadati</taxon>
        <taxon>Pseudomonadota</taxon>
        <taxon>Alphaproteobacteria</taxon>
        <taxon>Hyphomicrobiales</taxon>
        <taxon>Methylocystaceae</taxon>
        <taxon>Methylocystis</taxon>
    </lineage>
</organism>
<keyword evidence="1" id="KW-0812">Transmembrane</keyword>
<feature type="transmembrane region" description="Helical" evidence="1">
    <location>
        <begin position="20"/>
        <end position="37"/>
    </location>
</feature>
<evidence type="ECO:0000313" key="2">
    <source>
        <dbReference type="EMBL" id="QGM97226.1"/>
    </source>
</evidence>
<dbReference type="Proteomes" id="UP000422569">
    <property type="component" value="Chromosome"/>
</dbReference>
<feature type="transmembrane region" description="Helical" evidence="1">
    <location>
        <begin position="44"/>
        <end position="62"/>
    </location>
</feature>
<proteinExistence type="predicted"/>
<keyword evidence="1" id="KW-1133">Transmembrane helix</keyword>
<dbReference type="AlphaFoldDB" id="A0A6B8M4C6"/>
<sequence>MTNIANRKASKFEEGSQKPLWFAIAGLLVVIFSRSMAEEMIGDVVAMVGAAFTFLGLLYWFIRPRHGL</sequence>
<dbReference type="EMBL" id="CP044331">
    <property type="protein sequence ID" value="QGM97226.1"/>
    <property type="molecule type" value="Genomic_DNA"/>
</dbReference>
<evidence type="ECO:0000256" key="1">
    <source>
        <dbReference type="SAM" id="Phobius"/>
    </source>
</evidence>
<evidence type="ECO:0000313" key="3">
    <source>
        <dbReference type="Proteomes" id="UP000422569"/>
    </source>
</evidence>
<protein>
    <submittedName>
        <fullName evidence="2">Uncharacterized protein</fullName>
    </submittedName>
</protein>
<reference evidence="2 3" key="1">
    <citation type="submission" date="2019-09" db="EMBL/GenBank/DDBJ databases">
        <title>Isolation and complete genome sequencing of Methylocystis species.</title>
        <authorList>
            <person name="Rumah B.L."/>
            <person name="Stead C.E."/>
            <person name="Stevens B.C."/>
            <person name="Minton N.P."/>
            <person name="Grosse-Honebrink A."/>
            <person name="Zhang Y."/>
        </authorList>
    </citation>
    <scope>NUCLEOTIDE SEQUENCE [LARGE SCALE GENOMIC DNA]</scope>
    <source>
        <strain evidence="2 3">BRCS2</strain>
    </source>
</reference>
<keyword evidence="1" id="KW-0472">Membrane</keyword>
<gene>
    <name evidence="2" type="ORF">F7D14_06865</name>
</gene>